<dbReference type="InterPro" id="IPR005793">
    <property type="entry name" value="Formyl_trans_C"/>
</dbReference>
<evidence type="ECO:0000313" key="7">
    <source>
        <dbReference type="EMBL" id="KKK57481.1"/>
    </source>
</evidence>
<organism evidence="7">
    <name type="scientific">marine sediment metagenome</name>
    <dbReference type="NCBI Taxonomy" id="412755"/>
    <lineage>
        <taxon>unclassified sequences</taxon>
        <taxon>metagenomes</taxon>
        <taxon>ecological metagenomes</taxon>
    </lineage>
</organism>
<dbReference type="InterPro" id="IPR002376">
    <property type="entry name" value="Formyl_transf_N"/>
</dbReference>
<dbReference type="Pfam" id="PF00551">
    <property type="entry name" value="Formyl_trans_N"/>
    <property type="match status" value="1"/>
</dbReference>
<dbReference type="HAMAP" id="MF_00182">
    <property type="entry name" value="Formyl_trans"/>
    <property type="match status" value="1"/>
</dbReference>
<name>A0A0F8ZBQ2_9ZZZZ</name>
<dbReference type="InterPro" id="IPR044135">
    <property type="entry name" value="Met-tRNA-FMT_C"/>
</dbReference>
<dbReference type="InterPro" id="IPR036477">
    <property type="entry name" value="Formyl_transf_N_sf"/>
</dbReference>
<gene>
    <name evidence="7" type="ORF">LCGC14_3054040</name>
</gene>
<evidence type="ECO:0000256" key="4">
    <source>
        <dbReference type="ARBA" id="ARBA00022917"/>
    </source>
</evidence>
<dbReference type="SUPFAM" id="SSF53328">
    <property type="entry name" value="Formyltransferase"/>
    <property type="match status" value="1"/>
</dbReference>
<dbReference type="CDD" id="cd08646">
    <property type="entry name" value="FMT_core_Met-tRNA-FMT_N"/>
    <property type="match status" value="1"/>
</dbReference>
<dbReference type="NCBIfam" id="TIGR00460">
    <property type="entry name" value="fmt"/>
    <property type="match status" value="1"/>
</dbReference>
<evidence type="ECO:0000259" key="5">
    <source>
        <dbReference type="Pfam" id="PF00551"/>
    </source>
</evidence>
<dbReference type="EC" id="2.1.2.9" evidence="2"/>
<proteinExistence type="inferred from homology"/>
<dbReference type="GO" id="GO:0005829">
    <property type="term" value="C:cytosol"/>
    <property type="evidence" value="ECO:0007669"/>
    <property type="project" value="TreeGrafter"/>
</dbReference>
<evidence type="ECO:0000256" key="1">
    <source>
        <dbReference type="ARBA" id="ARBA00010699"/>
    </source>
</evidence>
<evidence type="ECO:0000259" key="6">
    <source>
        <dbReference type="Pfam" id="PF02911"/>
    </source>
</evidence>
<sequence>MSKTPKIAFFGSPRLASECLESLLKCFDVTMIVSQPDRKFGRGKKIQPTYVSDAAVKHKVPLHRPEKPGEHLIRALGDHGVDLIVVVAYGSILPRNVINYPENGCLNLHASLLPKYRGPSPVQSALLNGETKTGVTVQVMKYEMDTGDILAAKEIHVVTEWNSEDLMEKIIALAPAFLVETITGYFSGKINAVKQIEDEATYCFKIRKRDGLIDWREGAEILCRRIKAYYSWPAAFSYLDGKMLKIYSAHKHSLKSGLPAKPGQVLDVSKNDGIILIDRDLDDKVDC</sequence>
<feature type="non-terminal residue" evidence="7">
    <location>
        <position position="287"/>
    </location>
</feature>
<dbReference type="InterPro" id="IPR041711">
    <property type="entry name" value="Met-tRNA-FMT_N"/>
</dbReference>
<keyword evidence="4" id="KW-0648">Protein biosynthesis</keyword>
<feature type="domain" description="Formyl transferase N-terminal" evidence="5">
    <location>
        <begin position="7"/>
        <end position="182"/>
    </location>
</feature>
<comment type="similarity">
    <text evidence="1">Belongs to the Fmt family.</text>
</comment>
<dbReference type="CDD" id="cd08704">
    <property type="entry name" value="Met_tRNA_FMT_C"/>
    <property type="match status" value="1"/>
</dbReference>
<evidence type="ECO:0000256" key="3">
    <source>
        <dbReference type="ARBA" id="ARBA00022679"/>
    </source>
</evidence>
<dbReference type="Gene3D" id="3.40.50.12230">
    <property type="match status" value="1"/>
</dbReference>
<keyword evidence="3" id="KW-0808">Transferase</keyword>
<dbReference type="InterPro" id="IPR005794">
    <property type="entry name" value="Fmt"/>
</dbReference>
<feature type="domain" description="Formyl transferase C-terminal" evidence="6">
    <location>
        <begin position="205"/>
        <end position="275"/>
    </location>
</feature>
<dbReference type="InterPro" id="IPR011034">
    <property type="entry name" value="Formyl_transferase-like_C_sf"/>
</dbReference>
<dbReference type="AlphaFoldDB" id="A0A0F8ZBQ2"/>
<accession>A0A0F8ZBQ2</accession>
<dbReference type="SUPFAM" id="SSF50486">
    <property type="entry name" value="FMT C-terminal domain-like"/>
    <property type="match status" value="1"/>
</dbReference>
<reference evidence="7" key="1">
    <citation type="journal article" date="2015" name="Nature">
        <title>Complex archaea that bridge the gap between prokaryotes and eukaryotes.</title>
        <authorList>
            <person name="Spang A."/>
            <person name="Saw J.H."/>
            <person name="Jorgensen S.L."/>
            <person name="Zaremba-Niedzwiedzka K."/>
            <person name="Martijn J."/>
            <person name="Lind A.E."/>
            <person name="van Eijk R."/>
            <person name="Schleper C."/>
            <person name="Guy L."/>
            <person name="Ettema T.J."/>
        </authorList>
    </citation>
    <scope>NUCLEOTIDE SEQUENCE</scope>
</reference>
<dbReference type="PANTHER" id="PTHR11138:SF5">
    <property type="entry name" value="METHIONYL-TRNA FORMYLTRANSFERASE, MITOCHONDRIAL"/>
    <property type="match status" value="1"/>
</dbReference>
<protein>
    <recommendedName>
        <fullName evidence="2">methionyl-tRNA formyltransferase</fullName>
        <ecNumber evidence="2">2.1.2.9</ecNumber>
    </recommendedName>
</protein>
<dbReference type="Pfam" id="PF02911">
    <property type="entry name" value="Formyl_trans_C"/>
    <property type="match status" value="1"/>
</dbReference>
<dbReference type="EMBL" id="LAZR01064456">
    <property type="protein sequence ID" value="KKK57481.1"/>
    <property type="molecule type" value="Genomic_DNA"/>
</dbReference>
<evidence type="ECO:0000256" key="2">
    <source>
        <dbReference type="ARBA" id="ARBA00012261"/>
    </source>
</evidence>
<dbReference type="PANTHER" id="PTHR11138">
    <property type="entry name" value="METHIONYL-TRNA FORMYLTRANSFERASE"/>
    <property type="match status" value="1"/>
</dbReference>
<comment type="caution">
    <text evidence="7">The sequence shown here is derived from an EMBL/GenBank/DDBJ whole genome shotgun (WGS) entry which is preliminary data.</text>
</comment>
<dbReference type="GO" id="GO:0004479">
    <property type="term" value="F:methionyl-tRNA formyltransferase activity"/>
    <property type="evidence" value="ECO:0007669"/>
    <property type="project" value="UniProtKB-EC"/>
</dbReference>